<comment type="caution">
    <text evidence="1">The sequence shown here is derived from an EMBL/GenBank/DDBJ whole genome shotgun (WGS) entry which is preliminary data.</text>
</comment>
<sequence length="58" mass="6802">MSLGLRLRYIKVWGNRQIILGYLIYLKKISKVNMALIQKLSSLDLVQNLYLGPKETFF</sequence>
<dbReference type="Proteomes" id="UP000199663">
    <property type="component" value="Unassembled WGS sequence"/>
</dbReference>
<proteinExistence type="predicted"/>
<keyword evidence="2" id="KW-1185">Reference proteome</keyword>
<gene>
    <name evidence="1" type="ORF">SAMN05444412_104334</name>
</gene>
<name>A0A1H3PLT8_9BACT</name>
<evidence type="ECO:0000313" key="1">
    <source>
        <dbReference type="EMBL" id="SDZ01911.1"/>
    </source>
</evidence>
<reference evidence="1 2" key="1">
    <citation type="submission" date="2016-10" db="EMBL/GenBank/DDBJ databases">
        <authorList>
            <person name="Varghese N."/>
            <person name="Submissions S."/>
        </authorList>
    </citation>
    <scope>NUCLEOTIDE SEQUENCE [LARGE SCALE GENOMIC DNA]</scope>
    <source>
        <strain evidence="1 2">DSM 17997</strain>
    </source>
</reference>
<dbReference type="EMBL" id="FNQC01000004">
    <property type="protein sequence ID" value="SDZ01911.1"/>
    <property type="molecule type" value="Genomic_DNA"/>
</dbReference>
<protein>
    <submittedName>
        <fullName evidence="1">Uncharacterized protein</fullName>
    </submittedName>
</protein>
<accession>A0A1H3PLT8</accession>
<organism evidence="1 2">
    <name type="scientific">Rhodonellum ikkaensis</name>
    <dbReference type="NCBI Taxonomy" id="336829"/>
    <lineage>
        <taxon>Bacteria</taxon>
        <taxon>Pseudomonadati</taxon>
        <taxon>Bacteroidota</taxon>
        <taxon>Cytophagia</taxon>
        <taxon>Cytophagales</taxon>
        <taxon>Cytophagaceae</taxon>
        <taxon>Rhodonellum</taxon>
    </lineage>
</organism>
<evidence type="ECO:0000313" key="2">
    <source>
        <dbReference type="Proteomes" id="UP000199663"/>
    </source>
</evidence>